<name>A0AA36M6L5_CYLNA</name>
<keyword evidence="3" id="KW-1185">Reference proteome</keyword>
<dbReference type="EMBL" id="CATQJL010000305">
    <property type="protein sequence ID" value="CAJ0601069.1"/>
    <property type="molecule type" value="Genomic_DNA"/>
</dbReference>
<keyword evidence="1" id="KW-0175">Coiled coil</keyword>
<protein>
    <submittedName>
        <fullName evidence="2">Uncharacterized protein</fullName>
    </submittedName>
</protein>
<dbReference type="Proteomes" id="UP001176961">
    <property type="component" value="Unassembled WGS sequence"/>
</dbReference>
<comment type="caution">
    <text evidence="2">The sequence shown here is derived from an EMBL/GenBank/DDBJ whole genome shotgun (WGS) entry which is preliminary data.</text>
</comment>
<proteinExistence type="predicted"/>
<accession>A0AA36M6L5</accession>
<organism evidence="2 3">
    <name type="scientific">Cylicocyclus nassatus</name>
    <name type="common">Nematode worm</name>
    <dbReference type="NCBI Taxonomy" id="53992"/>
    <lineage>
        <taxon>Eukaryota</taxon>
        <taxon>Metazoa</taxon>
        <taxon>Ecdysozoa</taxon>
        <taxon>Nematoda</taxon>
        <taxon>Chromadorea</taxon>
        <taxon>Rhabditida</taxon>
        <taxon>Rhabditina</taxon>
        <taxon>Rhabditomorpha</taxon>
        <taxon>Strongyloidea</taxon>
        <taxon>Strongylidae</taxon>
        <taxon>Cylicocyclus</taxon>
    </lineage>
</organism>
<evidence type="ECO:0000256" key="1">
    <source>
        <dbReference type="SAM" id="Coils"/>
    </source>
</evidence>
<evidence type="ECO:0000313" key="2">
    <source>
        <dbReference type="EMBL" id="CAJ0601069.1"/>
    </source>
</evidence>
<evidence type="ECO:0000313" key="3">
    <source>
        <dbReference type="Proteomes" id="UP001176961"/>
    </source>
</evidence>
<feature type="coiled-coil region" evidence="1">
    <location>
        <begin position="96"/>
        <end position="126"/>
    </location>
</feature>
<reference evidence="2" key="1">
    <citation type="submission" date="2023-07" db="EMBL/GenBank/DDBJ databases">
        <authorList>
            <consortium name="CYATHOMIX"/>
        </authorList>
    </citation>
    <scope>NUCLEOTIDE SEQUENCE</scope>
    <source>
        <strain evidence="2">N/A</strain>
    </source>
</reference>
<gene>
    <name evidence="2" type="ORF">CYNAS_LOCUS13052</name>
</gene>
<sequence length="237" mass="26627">MLIFSTNFTIITLALCLFTCEAQSEEEEFEGNNTKLEQRNNFTWGGRHTRSLNGLYTALGILDLVGGGLRLGAEIVNLVGAIGSVLQLLSPQQQLAASMQEQLLQQQQQLQEMQEMQAQNMQDQQEMQSQACTAKFSYYASNGYPVYECDCPSGTSYQYLRCVNPDESVNPDVMSDVQNTPDMQQQNVQDQVVQEQPCTATFSYHASDGRPVYHCDCPGYGISYQYNRCISPKYARD</sequence>
<dbReference type="AlphaFoldDB" id="A0AA36M6L5"/>